<dbReference type="PANTHER" id="PTHR36999">
    <property type="entry name" value="ISOCITRATE DEHYDROGENASE [NADP]"/>
    <property type="match status" value="1"/>
</dbReference>
<comment type="cofactor">
    <cofactor evidence="1">
        <name>Mg(2+)</name>
        <dbReference type="ChEBI" id="CHEBI:18420"/>
    </cofactor>
</comment>
<keyword evidence="6" id="KW-0521">NADP</keyword>
<protein>
    <recommendedName>
        <fullName evidence="9">Isopropylmalate dehydrogenase-like domain-containing protein</fullName>
    </recommendedName>
</protein>
<dbReference type="GO" id="GO:0046872">
    <property type="term" value="F:metal ion binding"/>
    <property type="evidence" value="ECO:0007669"/>
    <property type="project" value="UniProtKB-KW"/>
</dbReference>
<accession>A0A382XW26</accession>
<dbReference type="PANTHER" id="PTHR36999:SF1">
    <property type="entry name" value="ISOCITRATE DEHYDROGENASE (NADP(+))"/>
    <property type="match status" value="1"/>
</dbReference>
<dbReference type="EMBL" id="UINC01170856">
    <property type="protein sequence ID" value="SVD75104.1"/>
    <property type="molecule type" value="Genomic_DNA"/>
</dbReference>
<keyword evidence="2" id="KW-0329">Glyoxylate bypass</keyword>
<evidence type="ECO:0008006" key="9">
    <source>
        <dbReference type="Google" id="ProtNLM"/>
    </source>
</evidence>
<reference evidence="8" key="1">
    <citation type="submission" date="2018-05" db="EMBL/GenBank/DDBJ databases">
        <authorList>
            <person name="Lanie J.A."/>
            <person name="Ng W.-L."/>
            <person name="Kazmierczak K.M."/>
            <person name="Andrzejewski T.M."/>
            <person name="Davidsen T.M."/>
            <person name="Wayne K.J."/>
            <person name="Tettelin H."/>
            <person name="Glass J.I."/>
            <person name="Rusch D."/>
            <person name="Podicherti R."/>
            <person name="Tsui H.-C.T."/>
            <person name="Winkler M.E."/>
        </authorList>
    </citation>
    <scope>NUCLEOTIDE SEQUENCE</scope>
</reference>
<feature type="non-terminal residue" evidence="8">
    <location>
        <position position="60"/>
    </location>
</feature>
<sequence>MMSEQESTIIYTKTDEAPALATYSLLPIIKAFAEASDINVEIRDISLSARMIANFPDFLR</sequence>
<evidence type="ECO:0000256" key="3">
    <source>
        <dbReference type="ARBA" id="ARBA00022532"/>
    </source>
</evidence>
<evidence type="ECO:0000256" key="6">
    <source>
        <dbReference type="ARBA" id="ARBA00022857"/>
    </source>
</evidence>
<name>A0A382XW26_9ZZZZ</name>
<evidence type="ECO:0000313" key="8">
    <source>
        <dbReference type="EMBL" id="SVD75104.1"/>
    </source>
</evidence>
<evidence type="ECO:0000256" key="4">
    <source>
        <dbReference type="ARBA" id="ARBA00022723"/>
    </source>
</evidence>
<dbReference type="AlphaFoldDB" id="A0A382XW26"/>
<dbReference type="SUPFAM" id="SSF53659">
    <property type="entry name" value="Isocitrate/Isopropylmalate dehydrogenase-like"/>
    <property type="match status" value="1"/>
</dbReference>
<dbReference type="GO" id="GO:0004450">
    <property type="term" value="F:isocitrate dehydrogenase (NADP+) activity"/>
    <property type="evidence" value="ECO:0007669"/>
    <property type="project" value="InterPro"/>
</dbReference>
<dbReference type="Pfam" id="PF03971">
    <property type="entry name" value="IDH"/>
    <property type="match status" value="1"/>
</dbReference>
<evidence type="ECO:0000256" key="7">
    <source>
        <dbReference type="ARBA" id="ARBA00023002"/>
    </source>
</evidence>
<dbReference type="InterPro" id="IPR004436">
    <property type="entry name" value="Isocitrate_DH_NADP_mono"/>
</dbReference>
<evidence type="ECO:0000256" key="2">
    <source>
        <dbReference type="ARBA" id="ARBA00022435"/>
    </source>
</evidence>
<gene>
    <name evidence="8" type="ORF">METZ01_LOCUS427958</name>
</gene>
<proteinExistence type="predicted"/>
<keyword evidence="7" id="KW-0560">Oxidoreductase</keyword>
<dbReference type="GO" id="GO:0006099">
    <property type="term" value="P:tricarboxylic acid cycle"/>
    <property type="evidence" value="ECO:0007669"/>
    <property type="project" value="UniProtKB-KW"/>
</dbReference>
<keyword evidence="4" id="KW-0479">Metal-binding</keyword>
<organism evidence="8">
    <name type="scientific">marine metagenome</name>
    <dbReference type="NCBI Taxonomy" id="408172"/>
    <lineage>
        <taxon>unclassified sequences</taxon>
        <taxon>metagenomes</taxon>
        <taxon>ecological metagenomes</taxon>
    </lineage>
</organism>
<keyword evidence="5" id="KW-0460">Magnesium</keyword>
<evidence type="ECO:0000256" key="5">
    <source>
        <dbReference type="ARBA" id="ARBA00022842"/>
    </source>
</evidence>
<keyword evidence="3" id="KW-0816">Tricarboxylic acid cycle</keyword>
<evidence type="ECO:0000256" key="1">
    <source>
        <dbReference type="ARBA" id="ARBA00001946"/>
    </source>
</evidence>
<dbReference type="GO" id="GO:0006097">
    <property type="term" value="P:glyoxylate cycle"/>
    <property type="evidence" value="ECO:0007669"/>
    <property type="project" value="UniProtKB-KW"/>
</dbReference>